<evidence type="ECO:0000256" key="1">
    <source>
        <dbReference type="SAM" id="MobiDB-lite"/>
    </source>
</evidence>
<feature type="region of interest" description="Disordered" evidence="1">
    <location>
        <begin position="19"/>
        <end position="64"/>
    </location>
</feature>
<name>A0A7J6VMY5_THATH</name>
<reference evidence="2 3" key="1">
    <citation type="submission" date="2020-06" db="EMBL/GenBank/DDBJ databases">
        <title>Transcriptomic and genomic resources for Thalictrum thalictroides and T. hernandezii: Facilitating candidate gene discovery in an emerging model plant lineage.</title>
        <authorList>
            <person name="Arias T."/>
            <person name="Riano-Pachon D.M."/>
            <person name="Di Stilio V.S."/>
        </authorList>
    </citation>
    <scope>NUCLEOTIDE SEQUENCE [LARGE SCALE GENOMIC DNA]</scope>
    <source>
        <strain evidence="3">cv. WT478/WT964</strain>
        <tissue evidence="2">Leaves</tissue>
    </source>
</reference>
<evidence type="ECO:0000313" key="3">
    <source>
        <dbReference type="Proteomes" id="UP000554482"/>
    </source>
</evidence>
<feature type="compositionally biased region" description="Acidic residues" evidence="1">
    <location>
        <begin position="20"/>
        <end position="30"/>
    </location>
</feature>
<evidence type="ECO:0000313" key="2">
    <source>
        <dbReference type="EMBL" id="KAF5186449.1"/>
    </source>
</evidence>
<comment type="caution">
    <text evidence="2">The sequence shown here is derived from an EMBL/GenBank/DDBJ whole genome shotgun (WGS) entry which is preliminary data.</text>
</comment>
<keyword evidence="3" id="KW-1185">Reference proteome</keyword>
<organism evidence="2 3">
    <name type="scientific">Thalictrum thalictroides</name>
    <name type="common">Rue-anemone</name>
    <name type="synonym">Anemone thalictroides</name>
    <dbReference type="NCBI Taxonomy" id="46969"/>
    <lineage>
        <taxon>Eukaryota</taxon>
        <taxon>Viridiplantae</taxon>
        <taxon>Streptophyta</taxon>
        <taxon>Embryophyta</taxon>
        <taxon>Tracheophyta</taxon>
        <taxon>Spermatophyta</taxon>
        <taxon>Magnoliopsida</taxon>
        <taxon>Ranunculales</taxon>
        <taxon>Ranunculaceae</taxon>
        <taxon>Thalictroideae</taxon>
        <taxon>Thalictrum</taxon>
    </lineage>
</organism>
<gene>
    <name evidence="2" type="ORF">FRX31_023964</name>
</gene>
<dbReference type="Proteomes" id="UP000554482">
    <property type="component" value="Unassembled WGS sequence"/>
</dbReference>
<feature type="compositionally biased region" description="Basic and acidic residues" evidence="1">
    <location>
        <begin position="39"/>
        <end position="53"/>
    </location>
</feature>
<sequence>MHVSIAFKEKNFKLLKVSDEFSDESEDEESTISVDNEYEEVKSGSEDGDKDEFSDYNPLADYPNGNDFLEEEEELVQLLPEPVFSNDG</sequence>
<dbReference type="AlphaFoldDB" id="A0A7J6VMY5"/>
<proteinExistence type="predicted"/>
<protein>
    <submittedName>
        <fullName evidence="2">Uncharacterized protein</fullName>
    </submittedName>
</protein>
<dbReference type="EMBL" id="JABWDY010029284">
    <property type="protein sequence ID" value="KAF5186449.1"/>
    <property type="molecule type" value="Genomic_DNA"/>
</dbReference>
<accession>A0A7J6VMY5</accession>